<name>A0ABP0ELU2_9ASCO</name>
<evidence type="ECO:0000313" key="8">
    <source>
        <dbReference type="Proteomes" id="UP001497600"/>
    </source>
</evidence>
<feature type="region of interest" description="Disordered" evidence="5">
    <location>
        <begin position="570"/>
        <end position="653"/>
    </location>
</feature>
<keyword evidence="8" id="KW-1185">Reference proteome</keyword>
<proteinExistence type="predicted"/>
<sequence length="889" mass="101077">MNFGFNPLASYLSHNGVQRKPIEEEGGPEISDWGIEETTTSSRHTSISQHRYHSIASPTLIHEPQFSFKDYGDHATHTHRIYDTRFYFHGHITTTSEISLYIKKYLSLNGVTAEFWDKFKYDLIVSNFLDDSMILSKNEQSLKELSTQVADSHDDEVVTYSKKLNDDGTRLVISSIKYNMKFPQGGYNSFSIIQCVHFIILTLKLLIKRQISYDNTYKMLKIILIISTRAVHSMRVARCLQIFKLKKKLQFFLLNNYKINKHFMTNLLQTKELQMFGFLNNSSINNDKKNNDNETNNNNNNENNNNNDGTNRKIVVEQSDILDHAISLAIGNITCGIKELLPHMNGPIFEKYCSVNNVNWCSLQESLNLKSSDSMENNHNSNGLIYRLTRKLSRFNQLRKLFVCQLLTINELPSRNFFLSRVCDEFSINDIRIKENMSQKTSISGKFELLNNVMGKQIEFLKSHNIYFDTFQDGYRQNIDNEDILSFNDMNSSKDIPVATVNDNNISQLIEKLSAITTNLKYFQKYNNSTQSITDFDELNEKLYIFSQFGDDIDMVKELHQVSLGDFSTSLQSRMNGNSPSSSGNSSRRNSRDGSSFNLKTFHTPKPNSIKKRYSLPSSISETQKNFKSPISSPVVPQIPNSPGINNNSGKNEKKYKRLSAGLPIGLLTVFEEPKANQNGIQSKRTSSTSTSSPSTQRKSTGVGITVQDLRGPTVCYDDNYINILPPASYYSESYNQAALDSLSSTVVPDGTRKSTAKVFSGNFNNRYSLTSMNSNVSGISDLIASTHITSYNEEEKDEMKLDDSPEFYGELNTQPQSTELSKEALKLKLEESFNRIYKLESQNSILKQKNANIDDSKELDDLEADNNISDSDFLRNLESTLSRKVEGS</sequence>
<keyword evidence="4" id="KW-0472">Membrane</keyword>
<feature type="compositionally biased region" description="Low complexity" evidence="5">
    <location>
        <begin position="293"/>
        <end position="309"/>
    </location>
</feature>
<evidence type="ECO:0000256" key="2">
    <source>
        <dbReference type="ARBA" id="ARBA00022692"/>
    </source>
</evidence>
<evidence type="ECO:0000313" key="7">
    <source>
        <dbReference type="EMBL" id="CAK7922189.1"/>
    </source>
</evidence>
<feature type="domain" description="Myosin-binding" evidence="6">
    <location>
        <begin position="199"/>
        <end position="456"/>
    </location>
</feature>
<evidence type="ECO:0000256" key="5">
    <source>
        <dbReference type="SAM" id="MobiDB-lite"/>
    </source>
</evidence>
<feature type="region of interest" description="Disordered" evidence="5">
    <location>
        <begin position="676"/>
        <end position="702"/>
    </location>
</feature>
<evidence type="ECO:0000256" key="1">
    <source>
        <dbReference type="ARBA" id="ARBA00004308"/>
    </source>
</evidence>
<feature type="compositionally biased region" description="Low complexity" evidence="5">
    <location>
        <begin position="573"/>
        <end position="596"/>
    </location>
</feature>
<feature type="compositionally biased region" description="Polar residues" evidence="5">
    <location>
        <begin position="616"/>
        <end position="627"/>
    </location>
</feature>
<dbReference type="InterPro" id="IPR026859">
    <property type="entry name" value="Myosin-bd"/>
</dbReference>
<accession>A0ABP0ELU2</accession>
<feature type="compositionally biased region" description="Low complexity" evidence="5">
    <location>
        <begin position="682"/>
        <end position="701"/>
    </location>
</feature>
<dbReference type="EMBL" id="OZ004260">
    <property type="protein sequence ID" value="CAK7922189.1"/>
    <property type="molecule type" value="Genomic_DNA"/>
</dbReference>
<keyword evidence="3" id="KW-1133">Transmembrane helix</keyword>
<evidence type="ECO:0000256" key="3">
    <source>
        <dbReference type="ARBA" id="ARBA00022989"/>
    </source>
</evidence>
<keyword evidence="2" id="KW-0812">Transmembrane</keyword>
<comment type="subcellular location">
    <subcellularLocation>
        <location evidence="1">Endomembrane system</location>
    </subcellularLocation>
</comment>
<feature type="compositionally biased region" description="Low complexity" evidence="5">
    <location>
        <begin position="629"/>
        <end position="643"/>
    </location>
</feature>
<dbReference type="Proteomes" id="UP001497600">
    <property type="component" value="Chromosome H"/>
</dbReference>
<evidence type="ECO:0000259" key="6">
    <source>
        <dbReference type="Pfam" id="PF12632"/>
    </source>
</evidence>
<protein>
    <recommendedName>
        <fullName evidence="6">Myosin-binding domain-containing protein</fullName>
    </recommendedName>
</protein>
<feature type="region of interest" description="Disordered" evidence="5">
    <location>
        <begin position="287"/>
        <end position="310"/>
    </location>
</feature>
<gene>
    <name evidence="7" type="ORF">CAAN4_H23750</name>
</gene>
<evidence type="ECO:0000256" key="4">
    <source>
        <dbReference type="ARBA" id="ARBA00023136"/>
    </source>
</evidence>
<reference evidence="7 8" key="1">
    <citation type="submission" date="2024-01" db="EMBL/GenBank/DDBJ databases">
        <authorList>
            <consortium name="Genoscope - CEA"/>
            <person name="William W."/>
        </authorList>
    </citation>
    <scope>NUCLEOTIDE SEQUENCE [LARGE SCALE GENOMIC DNA]</scope>
    <source>
        <strain evidence="7 8">29B2s-10</strain>
    </source>
</reference>
<organism evidence="7 8">
    <name type="scientific">[Candida] anglica</name>
    <dbReference type="NCBI Taxonomy" id="148631"/>
    <lineage>
        <taxon>Eukaryota</taxon>
        <taxon>Fungi</taxon>
        <taxon>Dikarya</taxon>
        <taxon>Ascomycota</taxon>
        <taxon>Saccharomycotina</taxon>
        <taxon>Pichiomycetes</taxon>
        <taxon>Debaryomycetaceae</taxon>
        <taxon>Kurtzmaniella</taxon>
    </lineage>
</organism>
<dbReference type="Pfam" id="PF12632">
    <property type="entry name" value="Vezatin"/>
    <property type="match status" value="1"/>
</dbReference>